<keyword evidence="3" id="KW-0472">Membrane</keyword>
<dbReference type="GO" id="GO:0005524">
    <property type="term" value="F:ATP binding"/>
    <property type="evidence" value="ECO:0007669"/>
    <property type="project" value="UniProtKB-KW"/>
</dbReference>
<feature type="domain" description="ABC transporter" evidence="6">
    <location>
        <begin position="7"/>
        <end position="226"/>
    </location>
</feature>
<name>A0A839HT17_9BURK</name>
<dbReference type="PANTHER" id="PTHR42788:SF19">
    <property type="entry name" value="ALIPHATIC SULFONATES IMPORT ATP-BINDING PROTEIN SSUB 2"/>
    <property type="match status" value="1"/>
</dbReference>
<dbReference type="RefSeq" id="WP_182661475.1">
    <property type="nucleotide sequence ID" value="NZ_JACIVI010000001.1"/>
</dbReference>
<reference evidence="7 8" key="1">
    <citation type="submission" date="2020-08" db="EMBL/GenBank/DDBJ databases">
        <title>Aquariorum lacteus gen. nov., sp. nov., a new member of the family Comamonadaceae, isolated from freshwater aquarium.</title>
        <authorList>
            <person name="Chun S.-J."/>
        </authorList>
    </citation>
    <scope>NUCLEOTIDE SEQUENCE [LARGE SCALE GENOMIC DNA]</scope>
    <source>
        <strain evidence="7 8">SJAQ100</strain>
    </source>
</reference>
<keyword evidence="2" id="KW-0813">Transport</keyword>
<dbReference type="GO" id="GO:0016887">
    <property type="term" value="F:ATP hydrolysis activity"/>
    <property type="evidence" value="ECO:0007669"/>
    <property type="project" value="InterPro"/>
</dbReference>
<evidence type="ECO:0000313" key="8">
    <source>
        <dbReference type="Proteomes" id="UP000586093"/>
    </source>
</evidence>
<dbReference type="SUPFAM" id="SSF52540">
    <property type="entry name" value="P-loop containing nucleoside triphosphate hydrolases"/>
    <property type="match status" value="1"/>
</dbReference>
<dbReference type="InterPro" id="IPR050166">
    <property type="entry name" value="ABC_transporter_ATP-bind"/>
</dbReference>
<keyword evidence="5 7" id="KW-0067">ATP-binding</keyword>
<dbReference type="InterPro" id="IPR017871">
    <property type="entry name" value="ABC_transporter-like_CS"/>
</dbReference>
<protein>
    <submittedName>
        <fullName evidence="7">ATP-binding cassette domain-containing protein</fullName>
    </submittedName>
</protein>
<dbReference type="InterPro" id="IPR003593">
    <property type="entry name" value="AAA+_ATPase"/>
</dbReference>
<dbReference type="Pfam" id="PF00005">
    <property type="entry name" value="ABC_tran"/>
    <property type="match status" value="1"/>
</dbReference>
<evidence type="ECO:0000259" key="6">
    <source>
        <dbReference type="PROSITE" id="PS50893"/>
    </source>
</evidence>
<dbReference type="AlphaFoldDB" id="A0A839HT17"/>
<dbReference type="EMBL" id="JACIVI010000001">
    <property type="protein sequence ID" value="MBB1161024.1"/>
    <property type="molecule type" value="Genomic_DNA"/>
</dbReference>
<comment type="similarity">
    <text evidence="1">Belongs to the ABC transporter superfamily.</text>
</comment>
<keyword evidence="3" id="KW-1003">Cell membrane</keyword>
<dbReference type="Proteomes" id="UP000586093">
    <property type="component" value="Unassembled WGS sequence"/>
</dbReference>
<dbReference type="SMART" id="SM00382">
    <property type="entry name" value="AAA"/>
    <property type="match status" value="1"/>
</dbReference>
<dbReference type="PROSITE" id="PS50893">
    <property type="entry name" value="ABC_TRANSPORTER_2"/>
    <property type="match status" value="1"/>
</dbReference>
<dbReference type="InterPro" id="IPR003439">
    <property type="entry name" value="ABC_transporter-like_ATP-bd"/>
</dbReference>
<evidence type="ECO:0000256" key="5">
    <source>
        <dbReference type="ARBA" id="ARBA00022840"/>
    </source>
</evidence>
<proteinExistence type="inferred from homology"/>
<organism evidence="7 8">
    <name type="scientific">Aquariibacter albus</name>
    <dbReference type="NCBI Taxonomy" id="2759899"/>
    <lineage>
        <taxon>Bacteria</taxon>
        <taxon>Pseudomonadati</taxon>
        <taxon>Pseudomonadota</taxon>
        <taxon>Betaproteobacteria</taxon>
        <taxon>Burkholderiales</taxon>
        <taxon>Sphaerotilaceae</taxon>
        <taxon>Aquariibacter</taxon>
    </lineage>
</organism>
<dbReference type="PROSITE" id="PS00211">
    <property type="entry name" value="ABC_TRANSPORTER_1"/>
    <property type="match status" value="1"/>
</dbReference>
<comment type="caution">
    <text evidence="7">The sequence shown here is derived from an EMBL/GenBank/DDBJ whole genome shotgun (WGS) entry which is preliminary data.</text>
</comment>
<dbReference type="Gene3D" id="3.40.50.300">
    <property type="entry name" value="P-loop containing nucleotide triphosphate hydrolases"/>
    <property type="match status" value="1"/>
</dbReference>
<dbReference type="PANTHER" id="PTHR42788">
    <property type="entry name" value="TAURINE IMPORT ATP-BINDING PROTEIN-RELATED"/>
    <property type="match status" value="1"/>
</dbReference>
<evidence type="ECO:0000256" key="3">
    <source>
        <dbReference type="ARBA" id="ARBA00022475"/>
    </source>
</evidence>
<sequence length="235" mass="24781">MTEPALIELRGASVRFGTRTAVHPLDLRLAPGERLALVGANGSGKSTLLRLLHGLRRPDAGLCLQAPALRIGMLFQRPALLRLSVAAHLRLALRLAGAVEPEPAARVAELLDQVGLRAEAARPARALSGGQQQRLALARALAGRPGLLLLDEPTASLDPGAKREVEALIEGLAAGGMSLVFASHNLGQVKRLATRVLYLEQGRVLADAPVGPFFADGGAALPEAARRFVRGELPW</sequence>
<keyword evidence="8" id="KW-1185">Reference proteome</keyword>
<evidence type="ECO:0000313" key="7">
    <source>
        <dbReference type="EMBL" id="MBB1161024.1"/>
    </source>
</evidence>
<dbReference type="InterPro" id="IPR027417">
    <property type="entry name" value="P-loop_NTPase"/>
</dbReference>
<keyword evidence="4" id="KW-0547">Nucleotide-binding</keyword>
<evidence type="ECO:0000256" key="2">
    <source>
        <dbReference type="ARBA" id="ARBA00022448"/>
    </source>
</evidence>
<gene>
    <name evidence="7" type="ORF">H4F90_03395</name>
</gene>
<evidence type="ECO:0000256" key="4">
    <source>
        <dbReference type="ARBA" id="ARBA00022741"/>
    </source>
</evidence>
<evidence type="ECO:0000256" key="1">
    <source>
        <dbReference type="ARBA" id="ARBA00005417"/>
    </source>
</evidence>
<accession>A0A839HT17</accession>